<dbReference type="Proteomes" id="UP000310477">
    <property type="component" value="Unassembled WGS sequence"/>
</dbReference>
<dbReference type="InterPro" id="IPR035423">
    <property type="entry name" value="M60-like_N"/>
</dbReference>
<proteinExistence type="predicted"/>
<dbReference type="Gene3D" id="2.60.120.1250">
    <property type="entry name" value="Peptidase M60, enhancin-like domain 1"/>
    <property type="match status" value="1"/>
</dbReference>
<gene>
    <name evidence="3" type="ORF">FA045_04540</name>
</gene>
<dbReference type="GO" id="GO:0090314">
    <property type="term" value="P:positive regulation of protein targeting to membrane"/>
    <property type="evidence" value="ECO:0007669"/>
    <property type="project" value="TreeGrafter"/>
</dbReference>
<dbReference type="PANTHER" id="PTHR15730">
    <property type="entry name" value="EXPERIMENTAL AUTOIMMUNE PROSTATITIS ANTIGEN 2-RELATED"/>
    <property type="match status" value="1"/>
</dbReference>
<keyword evidence="1" id="KW-0732">Signal</keyword>
<keyword evidence="4" id="KW-1185">Reference proteome</keyword>
<protein>
    <recommendedName>
        <fullName evidence="2">Peptidase M60 domain-containing protein</fullName>
    </recommendedName>
</protein>
<reference evidence="3 4" key="1">
    <citation type="submission" date="2019-04" db="EMBL/GenBank/DDBJ databases">
        <title>Pedobacter sp. AR-2-6 sp. nov., isolated from Arctic soil.</title>
        <authorList>
            <person name="Dahal R.H."/>
            <person name="Kim D.-U."/>
        </authorList>
    </citation>
    <scope>NUCLEOTIDE SEQUENCE [LARGE SCALE GENOMIC DNA]</scope>
    <source>
        <strain evidence="3 4">AR-2-6</strain>
    </source>
</reference>
<dbReference type="Gene3D" id="1.10.390.30">
    <property type="entry name" value="Peptidase M60, enhancin-like domain 3"/>
    <property type="match status" value="1"/>
</dbReference>
<dbReference type="SMART" id="SM01276">
    <property type="entry name" value="M60-like"/>
    <property type="match status" value="1"/>
</dbReference>
<dbReference type="InterPro" id="IPR042279">
    <property type="entry name" value="Pep_M60_3"/>
</dbReference>
<dbReference type="RefSeq" id="WP_136874915.1">
    <property type="nucleotide sequence ID" value="NZ_SWBO01000002.1"/>
</dbReference>
<dbReference type="OrthoDB" id="606623at2"/>
<dbReference type="PROSITE" id="PS51723">
    <property type="entry name" value="PEPTIDASE_M60"/>
    <property type="match status" value="1"/>
</dbReference>
<feature type="chain" id="PRO_5020766830" description="Peptidase M60 domain-containing protein" evidence="1">
    <location>
        <begin position="23"/>
        <end position="756"/>
    </location>
</feature>
<sequence>MYKRFCIIYLFLLCGFTHLIKAQQTDRSILLNGVTQIPFPTNGSMVSGFYIGNNDPTIIAAINVEGFGIKLNAITTSRLGKGKIIVFGSPAYFSLPMLGNHQVGILIKNVVEWSKGDDKDKLEIGLIGAEKPGIEAFFNAYKIRQIKKFKIGKRTKIIFLDQDLEDKLEREKLENFIRSGGTLVFGSPYNEILKVKSGAHELKINQLLMKAGIFNANILIKQTKENNNLILSNFPYYLHPNTLFPYLSDTAITDISYEEKLYAVNTTIDLIFKANMLNSPILKEIRTMFNLSDSIRYPSKLHPISIATGKEKLAYILEGKFNQLKLGTDTFVKAPGYHVFPGEVDKDVKRITEEITIPVKIGIQGLWEPKSVFYRPQSTGFYVPAGEKVKITIADELIGQRLKAQIGVHNNDLMHKDELTRLGFDLTREFELNTTEKVIFSPYGGLLSIKVADTSALKFIKLTVSGAVKSPYFKLGETTEDEWKAQIKGHKAPWAELSSEKVSLIIPSNRILKLDHPQQLMQFWDKVLDADADLAIVSRERKYKERIIVDDQVAFGFMFTDQDRIVVPEESCDWMLNENILLTKGSWGHFHELGHRHQFWGIDFDGLGEVTVNLFSMYVYDQVLKKGIYSADNISSREVVFKRIKKYLNNKPTFEKWKDDPFTALCMYIQLIENFGWKPIKEVNKVYRNLPLSNYPKSQQEKIDFWFINISKATKTNLSSFFDVWKLPISNEAKREVANLRVWLPVEFSSGLMGFK</sequence>
<comment type="caution">
    <text evidence="3">The sequence shown here is derived from an EMBL/GenBank/DDBJ whole genome shotgun (WGS) entry which is preliminary data.</text>
</comment>
<accession>A0A4U1C9P8</accession>
<feature type="signal peptide" evidence="1">
    <location>
        <begin position="1"/>
        <end position="22"/>
    </location>
</feature>
<dbReference type="Pfam" id="PF13402">
    <property type="entry name" value="Peptidase_M60"/>
    <property type="match status" value="1"/>
</dbReference>
<feature type="domain" description="Peptidase M60" evidence="2">
    <location>
        <begin position="374"/>
        <end position="676"/>
    </location>
</feature>
<dbReference type="Gene3D" id="3.40.390.80">
    <property type="entry name" value="Peptidase M60, enhancin-like domain 2"/>
    <property type="match status" value="1"/>
</dbReference>
<evidence type="ECO:0000256" key="1">
    <source>
        <dbReference type="SAM" id="SignalP"/>
    </source>
</evidence>
<dbReference type="InterPro" id="IPR031161">
    <property type="entry name" value="Peptidase_M60_dom"/>
</dbReference>
<dbReference type="AlphaFoldDB" id="A0A4U1C9P8"/>
<dbReference type="EMBL" id="SWBO01000002">
    <property type="protein sequence ID" value="TKC02548.1"/>
    <property type="molecule type" value="Genomic_DNA"/>
</dbReference>
<dbReference type="PANTHER" id="PTHR15730:SF5">
    <property type="entry name" value="SI:CH211-210B2.2-RELATED"/>
    <property type="match status" value="1"/>
</dbReference>
<evidence type="ECO:0000313" key="3">
    <source>
        <dbReference type="EMBL" id="TKC02548.1"/>
    </source>
</evidence>
<dbReference type="GO" id="GO:0005886">
    <property type="term" value="C:plasma membrane"/>
    <property type="evidence" value="ECO:0007669"/>
    <property type="project" value="TreeGrafter"/>
</dbReference>
<dbReference type="InterPro" id="IPR051244">
    <property type="entry name" value="TCAF"/>
</dbReference>
<evidence type="ECO:0000313" key="4">
    <source>
        <dbReference type="Proteomes" id="UP000310477"/>
    </source>
</evidence>
<organism evidence="3 4">
    <name type="scientific">Pedobacter cryotolerans</name>
    <dbReference type="NCBI Taxonomy" id="2571270"/>
    <lineage>
        <taxon>Bacteria</taxon>
        <taxon>Pseudomonadati</taxon>
        <taxon>Bacteroidota</taxon>
        <taxon>Sphingobacteriia</taxon>
        <taxon>Sphingobacteriales</taxon>
        <taxon>Sphingobacteriaceae</taxon>
        <taxon>Pedobacter</taxon>
    </lineage>
</organism>
<name>A0A4U1C9P8_9SPHI</name>
<dbReference type="GO" id="GO:0044325">
    <property type="term" value="F:transmembrane transporter binding"/>
    <property type="evidence" value="ECO:0007669"/>
    <property type="project" value="TreeGrafter"/>
</dbReference>
<dbReference type="Pfam" id="PF17291">
    <property type="entry name" value="M60-like_N"/>
    <property type="match status" value="1"/>
</dbReference>
<evidence type="ECO:0000259" key="2">
    <source>
        <dbReference type="PROSITE" id="PS51723"/>
    </source>
</evidence>